<dbReference type="AlphaFoldDB" id="A0ABD2WS24"/>
<evidence type="ECO:0000313" key="2">
    <source>
        <dbReference type="Proteomes" id="UP001627154"/>
    </source>
</evidence>
<name>A0ABD2WS24_9HYME</name>
<gene>
    <name evidence="1" type="ORF">TKK_010626</name>
</gene>
<reference evidence="1 2" key="1">
    <citation type="journal article" date="2024" name="bioRxiv">
        <title>A reference genome for Trichogramma kaykai: A tiny desert-dwelling parasitoid wasp with competing sex-ratio distorters.</title>
        <authorList>
            <person name="Culotta J."/>
            <person name="Lindsey A.R."/>
        </authorList>
    </citation>
    <scope>NUCLEOTIDE SEQUENCE [LARGE SCALE GENOMIC DNA]</scope>
    <source>
        <strain evidence="1 2">KSX58</strain>
    </source>
</reference>
<accession>A0ABD2WS24</accession>
<proteinExistence type="predicted"/>
<organism evidence="1 2">
    <name type="scientific">Trichogramma kaykai</name>
    <dbReference type="NCBI Taxonomy" id="54128"/>
    <lineage>
        <taxon>Eukaryota</taxon>
        <taxon>Metazoa</taxon>
        <taxon>Ecdysozoa</taxon>
        <taxon>Arthropoda</taxon>
        <taxon>Hexapoda</taxon>
        <taxon>Insecta</taxon>
        <taxon>Pterygota</taxon>
        <taxon>Neoptera</taxon>
        <taxon>Endopterygota</taxon>
        <taxon>Hymenoptera</taxon>
        <taxon>Apocrita</taxon>
        <taxon>Proctotrupomorpha</taxon>
        <taxon>Chalcidoidea</taxon>
        <taxon>Trichogrammatidae</taxon>
        <taxon>Trichogramma</taxon>
    </lineage>
</organism>
<protein>
    <submittedName>
        <fullName evidence="1">Uncharacterized protein</fullName>
    </submittedName>
</protein>
<sequence>MTEDSRPRNKGHLPNKKTCRICKHTITAFREEEHQLVCNRHERKTSQNIREPDDLNIPRPRSAHTIIGLKTHYFCGRAFAKNEWHKHLSTCGLKYFDNVSPPNTFCRTIAEIIEEIWKPNDLKRTPNLTVTTQLLARVKTIDEDTLETQYTEVPLSMDLTPVHENHKELWAAIYKHFMESKVPEPEVPEVIVLD</sequence>
<dbReference type="Proteomes" id="UP001627154">
    <property type="component" value="Unassembled WGS sequence"/>
</dbReference>
<keyword evidence="2" id="KW-1185">Reference proteome</keyword>
<dbReference type="EMBL" id="JBJJXI010000084">
    <property type="protein sequence ID" value="KAL3395246.1"/>
    <property type="molecule type" value="Genomic_DNA"/>
</dbReference>
<comment type="caution">
    <text evidence="1">The sequence shown here is derived from an EMBL/GenBank/DDBJ whole genome shotgun (WGS) entry which is preliminary data.</text>
</comment>
<evidence type="ECO:0000313" key="1">
    <source>
        <dbReference type="EMBL" id="KAL3395246.1"/>
    </source>
</evidence>